<dbReference type="EMBL" id="LSRQ01003885">
    <property type="protein sequence ID" value="OAY70525.1"/>
    <property type="molecule type" value="Genomic_DNA"/>
</dbReference>
<gene>
    <name evidence="3" type="ORF">ACMD2_23180</name>
</gene>
<dbReference type="STRING" id="4615.A0A199V0V8"/>
<feature type="region of interest" description="Disordered" evidence="1">
    <location>
        <begin position="202"/>
        <end position="266"/>
    </location>
</feature>
<keyword evidence="2" id="KW-1133">Transmembrane helix</keyword>
<sequence length="297" mass="33496">MIVSIVASSSPPSPPLLFRPCALTPLSTPTRVLHLKNPTKISRSRKQGRRRGRRGGVCRAELTHDAPFAVAIGACVLNSLIFPVTSNGEDDDGGGGGAIDSTDTRLAVMAIISFIPYFNWMSWVFAWLDSGRQRYLVYSIVYLAPYLRTNLSLSPDESWLPIASILICIAHIQLETSIKNGDLNGINLFEETLKLIFPKKETQIQGHRESSKKGRSRRDTKLPSAHESRERFREWVNERKPLDELENLNENTDAEEEEDKSQMEDHMEEAKHFSCNKVVKEWLVAILFSQDRTGMAN</sequence>
<keyword evidence="2" id="KW-0812">Transmembrane</keyword>
<evidence type="ECO:0000256" key="1">
    <source>
        <dbReference type="SAM" id="MobiDB-lite"/>
    </source>
</evidence>
<dbReference type="PANTHER" id="PTHR36804:SF1">
    <property type="entry name" value="OS04G0585600 PROTEIN"/>
    <property type="match status" value="1"/>
</dbReference>
<keyword evidence="2" id="KW-0472">Membrane</keyword>
<feature type="compositionally biased region" description="Basic and acidic residues" evidence="1">
    <location>
        <begin position="202"/>
        <end position="243"/>
    </location>
</feature>
<evidence type="ECO:0000313" key="4">
    <source>
        <dbReference type="Proteomes" id="UP000092600"/>
    </source>
</evidence>
<evidence type="ECO:0000256" key="2">
    <source>
        <dbReference type="SAM" id="Phobius"/>
    </source>
</evidence>
<feature type="compositionally biased region" description="Acidic residues" evidence="1">
    <location>
        <begin position="244"/>
        <end position="259"/>
    </location>
</feature>
<feature type="non-terminal residue" evidence="3">
    <location>
        <position position="297"/>
    </location>
</feature>
<accession>A0A199V0V8</accession>
<dbReference type="Proteomes" id="UP000092600">
    <property type="component" value="Unassembled WGS sequence"/>
</dbReference>
<feature type="transmembrane region" description="Helical" evidence="2">
    <location>
        <begin position="106"/>
        <end position="128"/>
    </location>
</feature>
<evidence type="ECO:0000313" key="3">
    <source>
        <dbReference type="EMBL" id="OAY70525.1"/>
    </source>
</evidence>
<name>A0A199V0V8_ANACO</name>
<feature type="transmembrane region" description="Helical" evidence="2">
    <location>
        <begin position="68"/>
        <end position="86"/>
    </location>
</feature>
<reference evidence="3 4" key="1">
    <citation type="journal article" date="2016" name="DNA Res.">
        <title>The draft genome of MD-2 pineapple using hybrid error correction of long reads.</title>
        <authorList>
            <person name="Redwan R.M."/>
            <person name="Saidin A."/>
            <person name="Kumar S.V."/>
        </authorList>
    </citation>
    <scope>NUCLEOTIDE SEQUENCE [LARGE SCALE GENOMIC DNA]</scope>
    <source>
        <strain evidence="4">cv. MD2</strain>
        <tissue evidence="3">Leaf</tissue>
    </source>
</reference>
<protein>
    <submittedName>
        <fullName evidence="3">Uncharacterized protein</fullName>
    </submittedName>
</protein>
<organism evidence="3 4">
    <name type="scientific">Ananas comosus</name>
    <name type="common">Pineapple</name>
    <name type="synonym">Ananas ananas</name>
    <dbReference type="NCBI Taxonomy" id="4615"/>
    <lineage>
        <taxon>Eukaryota</taxon>
        <taxon>Viridiplantae</taxon>
        <taxon>Streptophyta</taxon>
        <taxon>Embryophyta</taxon>
        <taxon>Tracheophyta</taxon>
        <taxon>Spermatophyta</taxon>
        <taxon>Magnoliopsida</taxon>
        <taxon>Liliopsida</taxon>
        <taxon>Poales</taxon>
        <taxon>Bromeliaceae</taxon>
        <taxon>Bromelioideae</taxon>
        <taxon>Ananas</taxon>
    </lineage>
</organism>
<proteinExistence type="predicted"/>
<comment type="caution">
    <text evidence="3">The sequence shown here is derived from an EMBL/GenBank/DDBJ whole genome shotgun (WGS) entry which is preliminary data.</text>
</comment>
<dbReference type="PANTHER" id="PTHR36804">
    <property type="entry name" value="OSJNBA0013K16.11 PROTEIN"/>
    <property type="match status" value="1"/>
</dbReference>
<dbReference type="AlphaFoldDB" id="A0A199V0V8"/>